<dbReference type="SUPFAM" id="SSF161098">
    <property type="entry name" value="MetI-like"/>
    <property type="match status" value="1"/>
</dbReference>
<evidence type="ECO:0000256" key="7">
    <source>
        <dbReference type="ARBA" id="ARBA00022989"/>
    </source>
</evidence>
<comment type="subcellular location">
    <subcellularLocation>
        <location evidence="1 9">Cell membrane</location>
        <topology evidence="1 9">Multi-pass membrane protein</topology>
    </subcellularLocation>
</comment>
<feature type="domain" description="ABC transmembrane type-1" evidence="11">
    <location>
        <begin position="103"/>
        <end position="331"/>
    </location>
</feature>
<dbReference type="GO" id="GO:0005886">
    <property type="term" value="C:plasma membrane"/>
    <property type="evidence" value="ECO:0007669"/>
    <property type="project" value="UniProtKB-SubCell"/>
</dbReference>
<dbReference type="Pfam" id="PF00528">
    <property type="entry name" value="BPD_transp_1"/>
    <property type="match status" value="1"/>
</dbReference>
<evidence type="ECO:0000259" key="11">
    <source>
        <dbReference type="PROSITE" id="PS50928"/>
    </source>
</evidence>
<dbReference type="CDD" id="cd06261">
    <property type="entry name" value="TM_PBP2"/>
    <property type="match status" value="1"/>
</dbReference>
<keyword evidence="13" id="KW-1185">Reference proteome</keyword>
<evidence type="ECO:0000313" key="13">
    <source>
        <dbReference type="Proteomes" id="UP000649739"/>
    </source>
</evidence>
<dbReference type="PANTHER" id="PTHR30425:SF1">
    <property type="entry name" value="PHOSPHATE TRANSPORT SYSTEM PERMEASE PROTEIN PSTC"/>
    <property type="match status" value="1"/>
</dbReference>
<evidence type="ECO:0000256" key="1">
    <source>
        <dbReference type="ARBA" id="ARBA00004651"/>
    </source>
</evidence>
<evidence type="ECO:0000256" key="10">
    <source>
        <dbReference type="RuleBase" id="RU363054"/>
    </source>
</evidence>
<evidence type="ECO:0000256" key="9">
    <source>
        <dbReference type="RuleBase" id="RU363032"/>
    </source>
</evidence>
<keyword evidence="8 9" id="KW-0472">Membrane</keyword>
<reference evidence="12" key="1">
    <citation type="journal article" date="2014" name="Int. J. Syst. Evol. Microbiol.">
        <title>Complete genome sequence of Corynebacterium casei LMG S-19264T (=DSM 44701T), isolated from a smear-ripened cheese.</title>
        <authorList>
            <consortium name="US DOE Joint Genome Institute (JGI-PGF)"/>
            <person name="Walter F."/>
            <person name="Albersmeier A."/>
            <person name="Kalinowski J."/>
            <person name="Ruckert C."/>
        </authorList>
    </citation>
    <scope>NUCLEOTIDE SEQUENCE</scope>
    <source>
        <strain evidence="12">JCM 3090</strain>
    </source>
</reference>
<evidence type="ECO:0000313" key="12">
    <source>
        <dbReference type="EMBL" id="GGJ91266.1"/>
    </source>
</evidence>
<feature type="transmembrane region" description="Helical" evidence="9">
    <location>
        <begin position="311"/>
        <end position="335"/>
    </location>
</feature>
<dbReference type="PANTHER" id="PTHR30425">
    <property type="entry name" value="PHOSPHATE TRANSPORT SYSTEM PERMEASE PROTEIN PST"/>
    <property type="match status" value="1"/>
</dbReference>
<dbReference type="NCBIfam" id="TIGR02138">
    <property type="entry name" value="phosphate_pstC"/>
    <property type="match status" value="1"/>
</dbReference>
<evidence type="ECO:0000256" key="4">
    <source>
        <dbReference type="ARBA" id="ARBA00022475"/>
    </source>
</evidence>
<evidence type="ECO:0000256" key="2">
    <source>
        <dbReference type="ARBA" id="ARBA00007069"/>
    </source>
</evidence>
<dbReference type="GO" id="GO:0006817">
    <property type="term" value="P:phosphate ion transport"/>
    <property type="evidence" value="ECO:0007669"/>
    <property type="project" value="UniProtKB-KW"/>
</dbReference>
<evidence type="ECO:0000256" key="8">
    <source>
        <dbReference type="ARBA" id="ARBA00023136"/>
    </source>
</evidence>
<evidence type="ECO:0000256" key="3">
    <source>
        <dbReference type="ARBA" id="ARBA00022448"/>
    </source>
</evidence>
<dbReference type="PROSITE" id="PS50928">
    <property type="entry name" value="ABC_TM1"/>
    <property type="match status" value="1"/>
</dbReference>
<dbReference type="Proteomes" id="UP000649739">
    <property type="component" value="Unassembled WGS sequence"/>
</dbReference>
<keyword evidence="7 9" id="KW-1133">Transmembrane helix</keyword>
<evidence type="ECO:0000256" key="6">
    <source>
        <dbReference type="ARBA" id="ARBA00022692"/>
    </source>
</evidence>
<keyword evidence="3 9" id="KW-0813">Transport</keyword>
<feature type="transmembrane region" description="Helical" evidence="9">
    <location>
        <begin position="198"/>
        <end position="216"/>
    </location>
</feature>
<comment type="caution">
    <text evidence="10">Lacks conserved residue(s) required for the propagation of feature annotation.</text>
</comment>
<dbReference type="Gene3D" id="1.10.3720.10">
    <property type="entry name" value="MetI-like"/>
    <property type="match status" value="1"/>
</dbReference>
<comment type="caution">
    <text evidence="12">The sequence shown here is derived from an EMBL/GenBank/DDBJ whole genome shotgun (WGS) entry which is preliminary data.</text>
</comment>
<dbReference type="InterPro" id="IPR000515">
    <property type="entry name" value="MetI-like"/>
</dbReference>
<name>A0A8J3F944_9ACTN</name>
<keyword evidence="4 10" id="KW-1003">Cell membrane</keyword>
<keyword evidence="5 10" id="KW-0592">Phosphate transport</keyword>
<gene>
    <name evidence="12" type="primary">pstC</name>
    <name evidence="12" type="ORF">GCM10010123_21330</name>
</gene>
<dbReference type="InterPro" id="IPR011864">
    <property type="entry name" value="Phosphate_PstC"/>
</dbReference>
<accession>A0A8J3F944</accession>
<keyword evidence="6 9" id="KW-0812">Transmembrane</keyword>
<dbReference type="EMBL" id="BMQB01000004">
    <property type="protein sequence ID" value="GGJ91266.1"/>
    <property type="molecule type" value="Genomic_DNA"/>
</dbReference>
<feature type="transmembrane region" description="Helical" evidence="9">
    <location>
        <begin position="140"/>
        <end position="161"/>
    </location>
</feature>
<sequence>MTSPPEPNGRSAAARHQRSAAAAPALASHGRDLLGDRLFRYLCLGSGLAVLAVLALILLATLQQSWPALRESGLGFLTDSAWVPNDPDGDGPQRASFGALAFIYGSLVVSALALLFAVPVAVGIALFLTQVAPRRLRGPAITVIDLLAAVPSVVFGLWGILVVAPALGPVYGAIHRAVDGIPVLDTVLGEPVSTGRNYLTAGLILAIMIIPIITSLSREVFTTVPSADMQAAYALGATRWEMIKGAVFPHSFGGLVGAVMLGLGRAMGETIAVALVIGSSVQITANLFASGDALPAVIVNQFGESGPLHRSSLIGLGVVLFVITVLVNVLARFVVRRAEIRMRGAAA</sequence>
<feature type="transmembrane region" description="Helical" evidence="9">
    <location>
        <begin position="101"/>
        <end position="128"/>
    </location>
</feature>
<reference evidence="12" key="2">
    <citation type="submission" date="2020-09" db="EMBL/GenBank/DDBJ databases">
        <authorList>
            <person name="Sun Q."/>
            <person name="Ohkuma M."/>
        </authorList>
    </citation>
    <scope>NUCLEOTIDE SEQUENCE</scope>
    <source>
        <strain evidence="12">JCM 3090</strain>
    </source>
</reference>
<comment type="similarity">
    <text evidence="2 10">Belongs to the binding-protein-dependent transport system permease family. CysTW subfamily.</text>
</comment>
<dbReference type="AlphaFoldDB" id="A0A8J3F944"/>
<protein>
    <recommendedName>
        <fullName evidence="10">Phosphate transport system permease protein</fullName>
    </recommendedName>
</protein>
<feature type="transmembrane region" description="Helical" evidence="9">
    <location>
        <begin position="38"/>
        <end position="62"/>
    </location>
</feature>
<dbReference type="InterPro" id="IPR051124">
    <property type="entry name" value="Phosphate_Transport_Permease"/>
</dbReference>
<proteinExistence type="inferred from homology"/>
<dbReference type="InterPro" id="IPR035906">
    <property type="entry name" value="MetI-like_sf"/>
</dbReference>
<dbReference type="GO" id="GO:0005315">
    <property type="term" value="F:phosphate transmembrane transporter activity"/>
    <property type="evidence" value="ECO:0007669"/>
    <property type="project" value="InterPro"/>
</dbReference>
<organism evidence="12 13">
    <name type="scientific">Pilimelia anulata</name>
    <dbReference type="NCBI Taxonomy" id="53371"/>
    <lineage>
        <taxon>Bacteria</taxon>
        <taxon>Bacillati</taxon>
        <taxon>Actinomycetota</taxon>
        <taxon>Actinomycetes</taxon>
        <taxon>Micromonosporales</taxon>
        <taxon>Micromonosporaceae</taxon>
        <taxon>Pilimelia</taxon>
    </lineage>
</organism>
<evidence type="ECO:0000256" key="5">
    <source>
        <dbReference type="ARBA" id="ARBA00022592"/>
    </source>
</evidence>
<comment type="function">
    <text evidence="10">Part of the binding-protein-dependent transport system for phosphate; probably responsible for the translocation of the substrate across the membrane.</text>
</comment>
<dbReference type="RefSeq" id="WP_229783507.1">
    <property type="nucleotide sequence ID" value="NZ_BMQB01000004.1"/>
</dbReference>